<organism evidence="2 3">
    <name type="scientific">Candidatus Ruthenibacterium merdavium</name>
    <dbReference type="NCBI Taxonomy" id="2838752"/>
    <lineage>
        <taxon>Bacteria</taxon>
        <taxon>Bacillati</taxon>
        <taxon>Bacillota</taxon>
        <taxon>Clostridia</taxon>
        <taxon>Eubacteriales</taxon>
        <taxon>Oscillospiraceae</taxon>
        <taxon>Ruthenibacterium</taxon>
    </lineage>
</organism>
<keyword evidence="1" id="KW-1133">Transmembrane helix</keyword>
<proteinExistence type="predicted"/>
<feature type="transmembrane region" description="Helical" evidence="1">
    <location>
        <begin position="44"/>
        <end position="66"/>
    </location>
</feature>
<evidence type="ECO:0000313" key="3">
    <source>
        <dbReference type="Proteomes" id="UP000823918"/>
    </source>
</evidence>
<protein>
    <recommendedName>
        <fullName evidence="4">AtpZ/AtpI family protein</fullName>
    </recommendedName>
</protein>
<dbReference type="Proteomes" id="UP000823918">
    <property type="component" value="Unassembled WGS sequence"/>
</dbReference>
<comment type="caution">
    <text evidence="2">The sequence shown here is derived from an EMBL/GenBank/DDBJ whole genome shotgun (WGS) entry which is preliminary data.</text>
</comment>
<name>A0A9D2Q4W0_9FIRM</name>
<dbReference type="AlphaFoldDB" id="A0A9D2Q4W0"/>
<keyword evidence="1" id="KW-0812">Transmembrane</keyword>
<feature type="transmembrane region" description="Helical" evidence="1">
    <location>
        <begin position="12"/>
        <end position="38"/>
    </location>
</feature>
<dbReference type="EMBL" id="DWWA01000049">
    <property type="protein sequence ID" value="HJC72963.1"/>
    <property type="molecule type" value="Genomic_DNA"/>
</dbReference>
<evidence type="ECO:0000313" key="2">
    <source>
        <dbReference type="EMBL" id="HJC72963.1"/>
    </source>
</evidence>
<gene>
    <name evidence="2" type="ORF">H9698_09270</name>
</gene>
<evidence type="ECO:0008006" key="4">
    <source>
        <dbReference type="Google" id="ProtNLM"/>
    </source>
</evidence>
<evidence type="ECO:0000256" key="1">
    <source>
        <dbReference type="SAM" id="Phobius"/>
    </source>
</evidence>
<sequence>MDRKHLRRIVKDLSWLTQFGVSLCVPPILFLLGASWLTRHGFGTWVYIPALVLGLGTSASSFRSFLRYIQNRK</sequence>
<keyword evidence="1" id="KW-0472">Membrane</keyword>
<accession>A0A9D2Q4W0</accession>
<reference evidence="2" key="1">
    <citation type="journal article" date="2021" name="PeerJ">
        <title>Extensive microbial diversity within the chicken gut microbiome revealed by metagenomics and culture.</title>
        <authorList>
            <person name="Gilroy R."/>
            <person name="Ravi A."/>
            <person name="Getino M."/>
            <person name="Pursley I."/>
            <person name="Horton D.L."/>
            <person name="Alikhan N.F."/>
            <person name="Baker D."/>
            <person name="Gharbi K."/>
            <person name="Hall N."/>
            <person name="Watson M."/>
            <person name="Adriaenssens E.M."/>
            <person name="Foster-Nyarko E."/>
            <person name="Jarju S."/>
            <person name="Secka A."/>
            <person name="Antonio M."/>
            <person name="Oren A."/>
            <person name="Chaudhuri R.R."/>
            <person name="La Ragione R."/>
            <person name="Hildebrand F."/>
            <person name="Pallen M.J."/>
        </authorList>
    </citation>
    <scope>NUCLEOTIDE SEQUENCE</scope>
    <source>
        <strain evidence="2">5933</strain>
    </source>
</reference>
<reference evidence="2" key="2">
    <citation type="submission" date="2021-04" db="EMBL/GenBank/DDBJ databases">
        <authorList>
            <person name="Gilroy R."/>
        </authorList>
    </citation>
    <scope>NUCLEOTIDE SEQUENCE</scope>
    <source>
        <strain evidence="2">5933</strain>
    </source>
</reference>